<dbReference type="CDD" id="cd06168">
    <property type="entry name" value="LSMD1"/>
    <property type="match status" value="1"/>
</dbReference>
<dbReference type="PANTHER" id="PTHR10701">
    <property type="entry name" value="SMALL NUCLEAR RIBONUCLEOPROTEIN-ASSOCIATED PROTEIN B AND N"/>
    <property type="match status" value="1"/>
</dbReference>
<dbReference type="STRING" id="109895.A0A507E5K8"/>
<dbReference type="AlphaFoldDB" id="A0A507E5K8"/>
<dbReference type="InterPro" id="IPR034110">
    <property type="entry name" value="LSMD1_Sm"/>
</dbReference>
<protein>
    <recommendedName>
        <fullName evidence="1">Sm domain-containing protein</fullName>
    </recommendedName>
</protein>
<dbReference type="EMBL" id="QEAQ01000028">
    <property type="protein sequence ID" value="TPX59142.1"/>
    <property type="molecule type" value="Genomic_DNA"/>
</dbReference>
<proteinExistence type="predicted"/>
<dbReference type="InterPro" id="IPR001163">
    <property type="entry name" value="Sm_dom_euk/arc"/>
</dbReference>
<accession>A0A507E5K8</accession>
<evidence type="ECO:0000313" key="2">
    <source>
        <dbReference type="EMBL" id="TPX59142.1"/>
    </source>
</evidence>
<evidence type="ECO:0000259" key="1">
    <source>
        <dbReference type="SMART" id="SM00651"/>
    </source>
</evidence>
<evidence type="ECO:0000313" key="3">
    <source>
        <dbReference type="Proteomes" id="UP000318582"/>
    </source>
</evidence>
<dbReference type="Gene3D" id="2.30.30.100">
    <property type="match status" value="1"/>
</dbReference>
<organism evidence="2 3">
    <name type="scientific">Powellomyces hirtus</name>
    <dbReference type="NCBI Taxonomy" id="109895"/>
    <lineage>
        <taxon>Eukaryota</taxon>
        <taxon>Fungi</taxon>
        <taxon>Fungi incertae sedis</taxon>
        <taxon>Chytridiomycota</taxon>
        <taxon>Chytridiomycota incertae sedis</taxon>
        <taxon>Chytridiomycetes</taxon>
        <taxon>Spizellomycetales</taxon>
        <taxon>Powellomycetaceae</taxon>
        <taxon>Powellomyces</taxon>
    </lineage>
</organism>
<dbReference type="SUPFAM" id="SSF50182">
    <property type="entry name" value="Sm-like ribonucleoproteins"/>
    <property type="match status" value="1"/>
</dbReference>
<dbReference type="SMART" id="SM00651">
    <property type="entry name" value="Sm"/>
    <property type="match status" value="1"/>
</dbReference>
<dbReference type="InterPro" id="IPR050914">
    <property type="entry name" value="snRNP_SmB/NAA38-like"/>
</dbReference>
<keyword evidence="3" id="KW-1185">Reference proteome</keyword>
<feature type="domain" description="Sm" evidence="1">
    <location>
        <begin position="8"/>
        <end position="72"/>
    </location>
</feature>
<sequence length="79" mass="9214">MAQTWRTEKLQSMLNQRIRISITDGRVFIGYFMCIDKGRNVILASTEEFKDDERRFVGLIMIPGAHLTKVEVEAESQYM</sequence>
<dbReference type="InterPro" id="IPR010920">
    <property type="entry name" value="LSM_dom_sf"/>
</dbReference>
<reference evidence="2 3" key="1">
    <citation type="journal article" date="2019" name="Sci. Rep.">
        <title>Comparative genomics of chytrid fungi reveal insights into the obligate biotrophic and pathogenic lifestyle of Synchytrium endobioticum.</title>
        <authorList>
            <person name="van de Vossenberg B.T.L.H."/>
            <person name="Warris S."/>
            <person name="Nguyen H.D.T."/>
            <person name="van Gent-Pelzer M.P.E."/>
            <person name="Joly D.L."/>
            <person name="van de Geest H.C."/>
            <person name="Bonants P.J.M."/>
            <person name="Smith D.S."/>
            <person name="Levesque C.A."/>
            <person name="van der Lee T.A.J."/>
        </authorList>
    </citation>
    <scope>NUCLEOTIDE SEQUENCE [LARGE SCALE GENOMIC DNA]</scope>
    <source>
        <strain evidence="2 3">CBS 809.83</strain>
    </source>
</reference>
<dbReference type="Pfam" id="PF01423">
    <property type="entry name" value="LSM"/>
    <property type="match status" value="1"/>
</dbReference>
<name>A0A507E5K8_9FUNG</name>
<dbReference type="GO" id="GO:0031417">
    <property type="term" value="C:NatC complex"/>
    <property type="evidence" value="ECO:0007669"/>
    <property type="project" value="InterPro"/>
</dbReference>
<comment type="caution">
    <text evidence="2">The sequence shown here is derived from an EMBL/GenBank/DDBJ whole genome shotgun (WGS) entry which is preliminary data.</text>
</comment>
<dbReference type="Proteomes" id="UP000318582">
    <property type="component" value="Unassembled WGS sequence"/>
</dbReference>
<gene>
    <name evidence="2" type="ORF">PhCBS80983_g02671</name>
</gene>
<dbReference type="PANTHER" id="PTHR10701:SF5">
    <property type="entry name" value="N-ALPHA-ACETYLTRANSFERASE 38, NATC AUXILIARY SUBUNIT"/>
    <property type="match status" value="1"/>
</dbReference>